<comment type="subcellular location">
    <subcellularLocation>
        <location evidence="1">Plastid</location>
    </subcellularLocation>
</comment>
<name>A0AAD3CZF8_9STRA</name>
<evidence type="ECO:0000256" key="2">
    <source>
        <dbReference type="ARBA" id="ARBA00022640"/>
    </source>
</evidence>
<reference evidence="4 5" key="1">
    <citation type="journal article" date="2021" name="Sci. Rep.">
        <title>The genome of the diatom Chaetoceros tenuissimus carries an ancient integrated fragment of an extant virus.</title>
        <authorList>
            <person name="Hongo Y."/>
            <person name="Kimura K."/>
            <person name="Takaki Y."/>
            <person name="Yoshida Y."/>
            <person name="Baba S."/>
            <person name="Kobayashi G."/>
            <person name="Nagasaki K."/>
            <person name="Hano T."/>
            <person name="Tomaru Y."/>
        </authorList>
    </citation>
    <scope>NUCLEOTIDE SEQUENCE [LARGE SCALE GENOMIC DNA]</scope>
    <source>
        <strain evidence="4 5">NIES-3715</strain>
    </source>
</reference>
<proteinExistence type="predicted"/>
<accession>A0AAD3CZF8</accession>
<dbReference type="InterPro" id="IPR006843">
    <property type="entry name" value="PAP/fibrillin_dom"/>
</dbReference>
<comment type="caution">
    <text evidence="4">The sequence shown here is derived from an EMBL/GenBank/DDBJ whole genome shotgun (WGS) entry which is preliminary data.</text>
</comment>
<dbReference type="GO" id="GO:0009536">
    <property type="term" value="C:plastid"/>
    <property type="evidence" value="ECO:0007669"/>
    <property type="project" value="UniProtKB-SubCell"/>
</dbReference>
<dbReference type="AlphaFoldDB" id="A0AAD3CZF8"/>
<organism evidence="4 5">
    <name type="scientific">Chaetoceros tenuissimus</name>
    <dbReference type="NCBI Taxonomy" id="426638"/>
    <lineage>
        <taxon>Eukaryota</taxon>
        <taxon>Sar</taxon>
        <taxon>Stramenopiles</taxon>
        <taxon>Ochrophyta</taxon>
        <taxon>Bacillariophyta</taxon>
        <taxon>Coscinodiscophyceae</taxon>
        <taxon>Chaetocerotophycidae</taxon>
        <taxon>Chaetocerotales</taxon>
        <taxon>Chaetocerotaceae</taxon>
        <taxon>Chaetoceros</taxon>
    </lineage>
</organism>
<feature type="domain" description="Plastid lipid-associated protein/fibrillin conserved" evidence="3">
    <location>
        <begin position="238"/>
        <end position="265"/>
    </location>
</feature>
<evidence type="ECO:0000313" key="5">
    <source>
        <dbReference type="Proteomes" id="UP001054902"/>
    </source>
</evidence>
<keyword evidence="5" id="KW-1185">Reference proteome</keyword>
<dbReference type="Pfam" id="PF04755">
    <property type="entry name" value="PAP_fibrillin"/>
    <property type="match status" value="1"/>
</dbReference>
<dbReference type="EMBL" id="BLLK01000047">
    <property type="protein sequence ID" value="GFH55062.1"/>
    <property type="molecule type" value="Genomic_DNA"/>
</dbReference>
<gene>
    <name evidence="4" type="ORF">CTEN210_11538</name>
</gene>
<evidence type="ECO:0000259" key="3">
    <source>
        <dbReference type="Pfam" id="PF04755"/>
    </source>
</evidence>
<keyword evidence="2" id="KW-0934">Plastid</keyword>
<evidence type="ECO:0000313" key="4">
    <source>
        <dbReference type="EMBL" id="GFH55062.1"/>
    </source>
</evidence>
<dbReference type="Proteomes" id="UP001054902">
    <property type="component" value="Unassembled WGS sequence"/>
</dbReference>
<protein>
    <recommendedName>
        <fullName evidence="3">Plastid lipid-associated protein/fibrillin conserved domain-containing protein</fullName>
    </recommendedName>
</protein>
<sequence length="267" mass="30397">MTGSKEEIKAAKLHLKKVLAENHGMTKSEKVLEAIDNLSNLWKNSTDEAVSKLAQSPSTSELVYGDWVSISAPSYPGRKEVEGRPDLFQYTLGRMSFNIFQPKNILCSIEGITNMVNKSKQAHEDLGDVTYNNLITFTVHTPDGDIPAEMTMEGYCYPDPENPLRCIVAFVGGSMRKPDSVAKDPKLDKIWTDTFGTAYSKADQERGYFEYFMQWIMKKMLKLEMPTDSNQRYEMKRIMKGYLDIIYLDETMRITKGNRGSIIIVEK</sequence>
<evidence type="ECO:0000256" key="1">
    <source>
        <dbReference type="ARBA" id="ARBA00004474"/>
    </source>
</evidence>